<dbReference type="GO" id="GO:0015078">
    <property type="term" value="F:proton transmembrane transporter activity"/>
    <property type="evidence" value="ECO:0007669"/>
    <property type="project" value="InterPro"/>
</dbReference>
<accession>A0A343A631</accession>
<evidence type="ECO:0000256" key="5">
    <source>
        <dbReference type="ARBA" id="ARBA00022547"/>
    </source>
</evidence>
<reference evidence="14" key="1">
    <citation type="submission" date="2016-04" db="EMBL/GenBank/DDBJ databases">
        <title>Mitochondria of Scolytid beetles.</title>
        <authorList>
            <person name="Miller K."/>
            <person name="Linard B."/>
            <person name="Vogler A.P."/>
        </authorList>
    </citation>
    <scope>NUCLEOTIDE SEQUENCE</scope>
</reference>
<evidence type="ECO:0000256" key="6">
    <source>
        <dbReference type="ARBA" id="ARBA00022692"/>
    </source>
</evidence>
<evidence type="ECO:0000256" key="7">
    <source>
        <dbReference type="ARBA" id="ARBA00022781"/>
    </source>
</evidence>
<keyword evidence="9 12" id="KW-0406">Ion transport</keyword>
<keyword evidence="4 12" id="KW-0813">Transport</keyword>
<comment type="subcellular location">
    <subcellularLocation>
        <location evidence="1 12">Mitochondrion membrane</location>
        <topology evidence="1 12">Single-pass membrane protein</topology>
    </subcellularLocation>
</comment>
<evidence type="ECO:0000256" key="13">
    <source>
        <dbReference type="SAM" id="Phobius"/>
    </source>
</evidence>
<evidence type="ECO:0000256" key="2">
    <source>
        <dbReference type="ARBA" id="ARBA00008892"/>
    </source>
</evidence>
<evidence type="ECO:0000256" key="4">
    <source>
        <dbReference type="ARBA" id="ARBA00022448"/>
    </source>
</evidence>
<keyword evidence="7 12" id="KW-0375">Hydrogen ion transport</keyword>
<protein>
    <recommendedName>
        <fullName evidence="12">ATP synthase complex subunit 8</fullName>
    </recommendedName>
</protein>
<sequence>MPQMAPMNWTSLYLFFTFLFLLMMVMNFYSFLYSPSQIKNMKLNNKNSLKYLIWKW</sequence>
<evidence type="ECO:0000256" key="10">
    <source>
        <dbReference type="ARBA" id="ARBA00023128"/>
    </source>
</evidence>
<keyword evidence="10 12" id="KW-0496">Mitochondrion</keyword>
<dbReference type="EMBL" id="KX035187">
    <property type="protein sequence ID" value="AOY40010.1"/>
    <property type="molecule type" value="Genomic_DNA"/>
</dbReference>
<keyword evidence="11 13" id="KW-0472">Membrane</keyword>
<evidence type="ECO:0000256" key="9">
    <source>
        <dbReference type="ARBA" id="ARBA00023065"/>
    </source>
</evidence>
<proteinExistence type="inferred from homology"/>
<name>A0A343A631_9CUCU</name>
<dbReference type="GO" id="GO:0031966">
    <property type="term" value="C:mitochondrial membrane"/>
    <property type="evidence" value="ECO:0007669"/>
    <property type="project" value="UniProtKB-SubCell"/>
</dbReference>
<feature type="transmembrane region" description="Helical" evidence="13">
    <location>
        <begin position="12"/>
        <end position="32"/>
    </location>
</feature>
<comment type="similarity">
    <text evidence="2 12">Belongs to the ATPase protein 8 family.</text>
</comment>
<evidence type="ECO:0000256" key="3">
    <source>
        <dbReference type="ARBA" id="ARBA00011291"/>
    </source>
</evidence>
<dbReference type="InterPro" id="IPR001421">
    <property type="entry name" value="ATP8_metazoa"/>
</dbReference>
<dbReference type="Pfam" id="PF00895">
    <property type="entry name" value="ATP-synt_8"/>
    <property type="match status" value="1"/>
</dbReference>
<keyword evidence="6 12" id="KW-0812">Transmembrane</keyword>
<evidence type="ECO:0000256" key="11">
    <source>
        <dbReference type="ARBA" id="ARBA00023136"/>
    </source>
</evidence>
<dbReference type="GO" id="GO:0045259">
    <property type="term" value="C:proton-transporting ATP synthase complex"/>
    <property type="evidence" value="ECO:0007669"/>
    <property type="project" value="UniProtKB-KW"/>
</dbReference>
<evidence type="ECO:0000256" key="1">
    <source>
        <dbReference type="ARBA" id="ARBA00004304"/>
    </source>
</evidence>
<dbReference type="GO" id="GO:0015986">
    <property type="term" value="P:proton motive force-driven ATP synthesis"/>
    <property type="evidence" value="ECO:0007669"/>
    <property type="project" value="InterPro"/>
</dbReference>
<keyword evidence="5 12" id="KW-0138">CF(0)</keyword>
<evidence type="ECO:0000313" key="14">
    <source>
        <dbReference type="EMBL" id="AOY40010.1"/>
    </source>
</evidence>
<comment type="subunit">
    <text evidence="3">F-type ATPases have 2 components, CF(1) - the catalytic core - and CF(0) - the membrane proton channel.</text>
</comment>
<organism evidence="14">
    <name type="scientific">Scolytinae sp. BMNH 1040265</name>
    <dbReference type="NCBI Taxonomy" id="1903788"/>
    <lineage>
        <taxon>Eukaryota</taxon>
        <taxon>Metazoa</taxon>
        <taxon>Ecdysozoa</taxon>
        <taxon>Arthropoda</taxon>
        <taxon>Hexapoda</taxon>
        <taxon>Insecta</taxon>
        <taxon>Pterygota</taxon>
        <taxon>Neoptera</taxon>
        <taxon>Endopterygota</taxon>
        <taxon>Coleoptera</taxon>
        <taxon>Polyphaga</taxon>
        <taxon>Cucujiformia</taxon>
        <taxon>Curculionidae</taxon>
        <taxon>Scolytinae</taxon>
    </lineage>
</organism>
<keyword evidence="8 13" id="KW-1133">Transmembrane helix</keyword>
<geneLocation type="mitochondrion" evidence="14"/>
<evidence type="ECO:0000256" key="12">
    <source>
        <dbReference type="RuleBase" id="RU003661"/>
    </source>
</evidence>
<gene>
    <name evidence="14" type="primary">atp8</name>
</gene>
<evidence type="ECO:0000256" key="8">
    <source>
        <dbReference type="ARBA" id="ARBA00022989"/>
    </source>
</evidence>
<dbReference type="AlphaFoldDB" id="A0A343A631"/>